<dbReference type="InterPro" id="IPR025304">
    <property type="entry name" value="ALIX_V_dom"/>
</dbReference>
<gene>
    <name evidence="8" type="primary">ALIX</name>
    <name evidence="8" type="ORF">TSPGSL018_22136</name>
</gene>
<sequence length="842" mass="92844">MSTGAASTPHTVMLAVHCKRGDNIDMKGPVRSYVQKNYGNHDASECSDDLEAMHSWRSSIIGQNGSPESLRDILCKYFRALSAMEARFPVSDDKDHIGLSFVWYDAFKPSKKTSQANLHFEKTSVLFNLGAVLSQMAISSDRSDPQGVKDACRYFQEAAGAFAYLREHEAMKVENPKPIDITPECTAMLEKLMLAQAQEIFYEKAIADGKTNAVVAKLGKQVAILYEEVHRAITGNAVLAGHFDKSWSNHTLGKSQFYDTQARYRQSLAHHEKEEIALAITYMRQAIHVLGDAKKLVKAVHEDMADNLRMLEKECMAKLSKLEKENLTVYLERIPSHEEVPKITGAQLVKSTTPPCLADGKVSDAFSTVVPQSSAKALSKYSGMVDEICREQLDRLAQASDDARIKLREWELPELLVALESGSAAGLPDHLRQELEEIERQGGGLAHLKGLSSQISENKSSAQAQLMSVEEQLNTEAKEDNALREQYKDRWTRSPSHTLTTTLWDRIAGYRANLQQAAASDQKIQQKLEANAERLEKLSLEWASSNMPRLQQPMMSVDDMEPAAVISNLRGALRQLDELGSQRAGLEESLKAMKEKDNILPKLMASSSDHEALFDAEIAKYNPIRDQVTRNCSTQDQVLRDIAQNYNKFVTLFGVADWRSACSTAAADVRNAVGLYRELRDNLSEGARFYLQLQEVITSLSQHCGDFCLTRRIQRDDLVEELQRKNQQASQAEADRLAALRISLQPPVPHGGPAPPSGAAYPQLAGNAAAAPPAPPHPHGQGYSSYAPGPPPQGGPGYGPPPPPPAGQPLPPGYAFQNPYHQAAPRPSDGDAATSSNPMFRQ</sequence>
<evidence type="ECO:0000256" key="1">
    <source>
        <dbReference type="ARBA" id="ARBA00004177"/>
    </source>
</evidence>
<reference evidence="8" key="1">
    <citation type="submission" date="2014-05" db="EMBL/GenBank/DDBJ databases">
        <title>The transcriptome of the halophilic microalga Tetraselmis sp. GSL018 isolated from the Great Salt Lake, Utah.</title>
        <authorList>
            <person name="Jinkerson R.E."/>
            <person name="D'Adamo S."/>
            <person name="Posewitz M.C."/>
        </authorList>
    </citation>
    <scope>NUCLEOTIDE SEQUENCE</scope>
    <source>
        <strain evidence="8">GSL018</strain>
    </source>
</reference>
<feature type="domain" description="BRO1" evidence="7">
    <location>
        <begin position="12"/>
        <end position="412"/>
    </location>
</feature>
<dbReference type="SMART" id="SM01041">
    <property type="entry name" value="BRO1"/>
    <property type="match status" value="1"/>
</dbReference>
<organism evidence="8">
    <name type="scientific">Tetraselmis sp. GSL018</name>
    <dbReference type="NCBI Taxonomy" id="582737"/>
    <lineage>
        <taxon>Eukaryota</taxon>
        <taxon>Viridiplantae</taxon>
        <taxon>Chlorophyta</taxon>
        <taxon>core chlorophytes</taxon>
        <taxon>Chlorodendrophyceae</taxon>
        <taxon>Chlorodendrales</taxon>
        <taxon>Chlorodendraceae</taxon>
        <taxon>Tetraselmis</taxon>
    </lineage>
</organism>
<feature type="coiled-coil region" evidence="5">
    <location>
        <begin position="459"/>
        <end position="490"/>
    </location>
</feature>
<accession>A0A061QT20</accession>
<dbReference type="PANTHER" id="PTHR23030">
    <property type="entry name" value="PCD6 INTERACTING PROTEIN-RELATED"/>
    <property type="match status" value="1"/>
</dbReference>
<comment type="subcellular location">
    <subcellularLocation>
        <location evidence="2">Cytoplasm</location>
    </subcellularLocation>
    <subcellularLocation>
        <location evidence="1">Endosome</location>
    </subcellularLocation>
</comment>
<dbReference type="Pfam" id="PF13949">
    <property type="entry name" value="ALIX_LYPXL_bnd"/>
    <property type="match status" value="1"/>
</dbReference>
<dbReference type="Gene3D" id="1.20.140.50">
    <property type="entry name" value="alix/aip1 like domains"/>
    <property type="match status" value="1"/>
</dbReference>
<feature type="compositionally biased region" description="Pro residues" evidence="6">
    <location>
        <begin position="788"/>
        <end position="812"/>
    </location>
</feature>
<dbReference type="PROSITE" id="PS51180">
    <property type="entry name" value="BRO1"/>
    <property type="match status" value="1"/>
</dbReference>
<name>A0A061QT20_9CHLO</name>
<evidence type="ECO:0000256" key="3">
    <source>
        <dbReference type="ARBA" id="ARBA00022490"/>
    </source>
</evidence>
<dbReference type="Gene3D" id="1.25.40.280">
    <property type="entry name" value="alix/aip1 like domains"/>
    <property type="match status" value="1"/>
</dbReference>
<protein>
    <submittedName>
        <fullName evidence="8">Programmed cell death 6-interacting protein</fullName>
    </submittedName>
</protein>
<evidence type="ECO:0000256" key="5">
    <source>
        <dbReference type="SAM" id="Coils"/>
    </source>
</evidence>
<keyword evidence="5" id="KW-0175">Coiled coil</keyword>
<dbReference type="PANTHER" id="PTHR23030:SF30">
    <property type="entry name" value="TYROSINE-PROTEIN PHOSPHATASE NON-RECEPTOR TYPE 23"/>
    <property type="match status" value="1"/>
</dbReference>
<evidence type="ECO:0000256" key="2">
    <source>
        <dbReference type="ARBA" id="ARBA00004496"/>
    </source>
</evidence>
<dbReference type="Pfam" id="PF03097">
    <property type="entry name" value="BRO1"/>
    <property type="match status" value="1"/>
</dbReference>
<dbReference type="GO" id="GO:0005768">
    <property type="term" value="C:endosome"/>
    <property type="evidence" value="ECO:0007669"/>
    <property type="project" value="UniProtKB-SubCell"/>
</dbReference>
<evidence type="ECO:0000313" key="8">
    <source>
        <dbReference type="EMBL" id="JAC62858.1"/>
    </source>
</evidence>
<evidence type="ECO:0000259" key="7">
    <source>
        <dbReference type="PROSITE" id="PS51180"/>
    </source>
</evidence>
<dbReference type="Gene3D" id="1.20.120.560">
    <property type="entry name" value="alix/aip1 in complex with the ypdl late domain"/>
    <property type="match status" value="1"/>
</dbReference>
<feature type="compositionally biased region" description="Polar residues" evidence="6">
    <location>
        <begin position="833"/>
        <end position="842"/>
    </location>
</feature>
<evidence type="ECO:0000256" key="6">
    <source>
        <dbReference type="SAM" id="MobiDB-lite"/>
    </source>
</evidence>
<keyword evidence="4" id="KW-0967">Endosome</keyword>
<dbReference type="GO" id="GO:0043328">
    <property type="term" value="P:protein transport to vacuole involved in ubiquitin-dependent protein catabolic process via the multivesicular body sorting pathway"/>
    <property type="evidence" value="ECO:0007669"/>
    <property type="project" value="TreeGrafter"/>
</dbReference>
<dbReference type="InterPro" id="IPR038499">
    <property type="entry name" value="BRO1_sf"/>
</dbReference>
<proteinExistence type="predicted"/>
<evidence type="ECO:0000256" key="4">
    <source>
        <dbReference type="ARBA" id="ARBA00022753"/>
    </source>
</evidence>
<feature type="coiled-coil region" evidence="5">
    <location>
        <begin position="569"/>
        <end position="596"/>
    </location>
</feature>
<keyword evidence="3" id="KW-0963">Cytoplasm</keyword>
<dbReference type="EMBL" id="GBEZ01024091">
    <property type="protein sequence ID" value="JAC62858.1"/>
    <property type="molecule type" value="Transcribed_RNA"/>
</dbReference>
<dbReference type="AlphaFoldDB" id="A0A061QT20"/>
<feature type="compositionally biased region" description="Pro residues" evidence="6">
    <location>
        <begin position="746"/>
        <end position="756"/>
    </location>
</feature>
<dbReference type="InterPro" id="IPR004328">
    <property type="entry name" value="BRO1_dom"/>
</dbReference>
<feature type="region of interest" description="Disordered" evidence="6">
    <location>
        <begin position="744"/>
        <end position="842"/>
    </location>
</feature>
<feature type="compositionally biased region" description="Low complexity" evidence="6">
    <location>
        <begin position="757"/>
        <end position="771"/>
    </location>
</feature>